<dbReference type="InterPro" id="IPR036460">
    <property type="entry name" value="Cu_amine_oxidase_C_sf"/>
</dbReference>
<feature type="active site" description="Proton acceptor" evidence="7">
    <location>
        <position position="386"/>
    </location>
</feature>
<dbReference type="SUPFAM" id="SSF49998">
    <property type="entry name" value="Amine oxidase catalytic domain"/>
    <property type="match status" value="1"/>
</dbReference>
<dbReference type="FunFam" id="3.10.450.40:FF:000005">
    <property type="entry name" value="Amine oxidase"/>
    <property type="match status" value="1"/>
</dbReference>
<dbReference type="SUPFAM" id="SSF54416">
    <property type="entry name" value="Amine oxidase N-terminal region"/>
    <property type="match status" value="2"/>
</dbReference>
<proteinExistence type="inferred from homology"/>
<protein>
    <recommendedName>
        <fullName evidence="9">Amine oxidase</fullName>
        <ecNumber evidence="9">1.4.3.-</ecNumber>
    </recommendedName>
</protein>
<evidence type="ECO:0000256" key="2">
    <source>
        <dbReference type="ARBA" id="ARBA00022723"/>
    </source>
</evidence>
<keyword evidence="4 9" id="KW-0560">Oxidoreductase</keyword>
<dbReference type="InterPro" id="IPR000269">
    <property type="entry name" value="Cu_amine_oxidase"/>
</dbReference>
<dbReference type="InterPro" id="IPR015802">
    <property type="entry name" value="Cu_amine_oxidase_N3"/>
</dbReference>
<dbReference type="InterPro" id="IPR015800">
    <property type="entry name" value="Cu_amine_oxidase_N2"/>
</dbReference>
<comment type="PTM">
    <text evidence="8 9">Topaquinone (TPQ) is generated by copper-dependent autoxidation of a specific tyrosyl residue.</text>
</comment>
<gene>
    <name evidence="15" type="ORF">Taro_056375</name>
</gene>
<feature type="domain" description="Copper amine oxidase N3-terminal" evidence="14">
    <location>
        <begin position="182"/>
        <end position="281"/>
    </location>
</feature>
<dbReference type="PANTHER" id="PTHR10638">
    <property type="entry name" value="COPPER AMINE OXIDASE"/>
    <property type="match status" value="1"/>
</dbReference>
<reference evidence="15" key="1">
    <citation type="submission" date="2017-07" db="EMBL/GenBank/DDBJ databases">
        <title>Taro Niue Genome Assembly and Annotation.</title>
        <authorList>
            <person name="Atibalentja N."/>
            <person name="Keating K."/>
            <person name="Fields C.J."/>
        </authorList>
    </citation>
    <scope>NUCLEOTIDE SEQUENCE</scope>
    <source>
        <strain evidence="15">Niue_2</strain>
        <tissue evidence="15">Leaf</tissue>
    </source>
</reference>
<dbReference type="Proteomes" id="UP000652761">
    <property type="component" value="Unassembled WGS sequence"/>
</dbReference>
<evidence type="ECO:0000256" key="11">
    <source>
        <dbReference type="SAM" id="SignalP"/>
    </source>
</evidence>
<dbReference type="GO" id="GO:0009308">
    <property type="term" value="P:amine metabolic process"/>
    <property type="evidence" value="ECO:0007669"/>
    <property type="project" value="UniProtKB-UniRule"/>
</dbReference>
<feature type="region of interest" description="Disordered" evidence="10">
    <location>
        <begin position="45"/>
        <end position="86"/>
    </location>
</feature>
<keyword evidence="16" id="KW-1185">Reference proteome</keyword>
<evidence type="ECO:0000256" key="1">
    <source>
        <dbReference type="ARBA" id="ARBA00007983"/>
    </source>
</evidence>
<name>A0A843XWA8_COLES</name>
<evidence type="ECO:0000313" key="15">
    <source>
        <dbReference type="EMBL" id="MQM23311.1"/>
    </source>
</evidence>
<dbReference type="GO" id="GO:0008131">
    <property type="term" value="F:primary methylamine oxidase activity"/>
    <property type="evidence" value="ECO:0007669"/>
    <property type="project" value="InterPro"/>
</dbReference>
<keyword evidence="6" id="KW-1015">Disulfide bond</keyword>
<comment type="similarity">
    <text evidence="1 9">Belongs to the copper/topaquinone oxidase family.</text>
</comment>
<evidence type="ECO:0000256" key="3">
    <source>
        <dbReference type="ARBA" id="ARBA00022772"/>
    </source>
</evidence>
<evidence type="ECO:0000256" key="7">
    <source>
        <dbReference type="PIRSR" id="PIRSR600269-50"/>
    </source>
</evidence>
<feature type="active site" description="Schiff-base intermediate with substrate; via topaquinone" evidence="7">
    <location>
        <position position="474"/>
    </location>
</feature>
<keyword evidence="11" id="KW-0732">Signal</keyword>
<evidence type="ECO:0000256" key="5">
    <source>
        <dbReference type="ARBA" id="ARBA00023008"/>
    </source>
</evidence>
<keyword evidence="5 9" id="KW-0186">Copper</keyword>
<sequence>MEATTSHLRFAFLAVGALLLLLLIRSSLHLSSTDDQDLLDRTTNPKISVRRSSHHIAQPRSQTATAAAAGNPFPTKPDQLRRTPHHPLDPLTIDEINTARAALHSHPPFSSSPASVTVHSLVLEEPDKGVVMAWRLGDPLPQRVASVIARFRGRTHLLTVELEPARVASHAELDPEATTGYPTLTSEDMTSTTWAALSDPAFNRTVLARGVRLSDVTCLPISTGWFGATEERRRLIKVQCYSAEGTSNFYMRPIEGLTVLVDMDTLRVVSISDRGPDIPIPRAAGTDYVYPASDADRPRTATVNPISIEQPKGPSFTVQDGHVVRWAGWEFHLKPDPRAGVVLSRVAVTDPDTGERRSVMYKGMTSELFVPYMDPTEAWYFKTYLDAGEYGFGLQAMPLVPLNDCPRNAYYMDGVFAAADGRPYVRENMVCVFESYAGDIAWRHAESPITGMGVREVRPKVTLVVRMAASVGNYDYIVDWEFQMDGLIRVKVAFTSLSVFPCSYTVITTIVCANKKAAMCVHGRALLLA</sequence>
<evidence type="ECO:0000256" key="6">
    <source>
        <dbReference type="ARBA" id="ARBA00023157"/>
    </source>
</evidence>
<dbReference type="AlphaFoldDB" id="A0A843XWA8"/>
<dbReference type="InterPro" id="IPR015798">
    <property type="entry name" value="Cu_amine_oxidase_C"/>
</dbReference>
<dbReference type="PROSITE" id="PS01164">
    <property type="entry name" value="COPPER_AMINE_OXID_1"/>
    <property type="match status" value="1"/>
</dbReference>
<dbReference type="Gene3D" id="3.10.450.40">
    <property type="match status" value="2"/>
</dbReference>
<feature type="chain" id="PRO_5032762206" description="Amine oxidase" evidence="11">
    <location>
        <begin position="30"/>
        <end position="529"/>
    </location>
</feature>
<feature type="signal peptide" evidence="11">
    <location>
        <begin position="1"/>
        <end position="29"/>
    </location>
</feature>
<evidence type="ECO:0000256" key="8">
    <source>
        <dbReference type="PIRSR" id="PIRSR600269-51"/>
    </source>
</evidence>
<dbReference type="Gene3D" id="2.70.98.20">
    <property type="entry name" value="Copper amine oxidase, catalytic domain"/>
    <property type="match status" value="1"/>
</dbReference>
<keyword evidence="2 9" id="KW-0479">Metal-binding</keyword>
<dbReference type="InterPro" id="IPR049948">
    <property type="entry name" value="Cu_Am_ox_TPQ-bd"/>
</dbReference>
<feature type="modified residue" description="2',4',5'-topaquinone" evidence="8">
    <location>
        <position position="474"/>
    </location>
</feature>
<dbReference type="GO" id="GO:0005507">
    <property type="term" value="F:copper ion binding"/>
    <property type="evidence" value="ECO:0007669"/>
    <property type="project" value="InterPro"/>
</dbReference>
<evidence type="ECO:0000256" key="10">
    <source>
        <dbReference type="SAM" id="MobiDB-lite"/>
    </source>
</evidence>
<organism evidence="15 16">
    <name type="scientific">Colocasia esculenta</name>
    <name type="common">Wild taro</name>
    <name type="synonym">Arum esculentum</name>
    <dbReference type="NCBI Taxonomy" id="4460"/>
    <lineage>
        <taxon>Eukaryota</taxon>
        <taxon>Viridiplantae</taxon>
        <taxon>Streptophyta</taxon>
        <taxon>Embryophyta</taxon>
        <taxon>Tracheophyta</taxon>
        <taxon>Spermatophyta</taxon>
        <taxon>Magnoliopsida</taxon>
        <taxon>Liliopsida</taxon>
        <taxon>Araceae</taxon>
        <taxon>Aroideae</taxon>
        <taxon>Colocasieae</taxon>
        <taxon>Colocasia</taxon>
    </lineage>
</organism>
<accession>A0A843XWA8</accession>
<dbReference type="PANTHER" id="PTHR10638:SF41">
    <property type="entry name" value="AMINE OXIDASE"/>
    <property type="match status" value="1"/>
</dbReference>
<dbReference type="Pfam" id="PF01179">
    <property type="entry name" value="Cu_amine_oxid"/>
    <property type="match status" value="1"/>
</dbReference>
<dbReference type="InterPro" id="IPR016182">
    <property type="entry name" value="Cu_amine_oxidase_N-reg"/>
</dbReference>
<evidence type="ECO:0000256" key="4">
    <source>
        <dbReference type="ARBA" id="ARBA00023002"/>
    </source>
</evidence>
<comment type="caution">
    <text evidence="15">The sequence shown here is derived from an EMBL/GenBank/DDBJ whole genome shotgun (WGS) entry which is preliminary data.</text>
</comment>
<dbReference type="Pfam" id="PF02728">
    <property type="entry name" value="Cu_amine_oxidN3"/>
    <property type="match status" value="1"/>
</dbReference>
<evidence type="ECO:0000259" key="14">
    <source>
        <dbReference type="Pfam" id="PF02728"/>
    </source>
</evidence>
<dbReference type="Pfam" id="PF02727">
    <property type="entry name" value="Cu_amine_oxidN2"/>
    <property type="match status" value="1"/>
</dbReference>
<evidence type="ECO:0000259" key="12">
    <source>
        <dbReference type="Pfam" id="PF01179"/>
    </source>
</evidence>
<dbReference type="EC" id="1.4.3.-" evidence="9"/>
<evidence type="ECO:0000256" key="9">
    <source>
        <dbReference type="RuleBase" id="RU000672"/>
    </source>
</evidence>
<dbReference type="GO" id="GO:0048038">
    <property type="term" value="F:quinone binding"/>
    <property type="evidence" value="ECO:0007669"/>
    <property type="project" value="InterPro"/>
</dbReference>
<comment type="cofactor">
    <cofactor evidence="9">
        <name>Cu cation</name>
        <dbReference type="ChEBI" id="CHEBI:23378"/>
    </cofactor>
    <text evidence="9">Contains 1 topaquinone per subunit.</text>
</comment>
<feature type="domain" description="Copper amine oxidase catalytic" evidence="12">
    <location>
        <begin position="307"/>
        <end position="495"/>
    </location>
</feature>
<feature type="domain" description="Copper amine oxidase N2-terminal" evidence="13">
    <location>
        <begin position="86"/>
        <end position="169"/>
    </location>
</feature>
<keyword evidence="3 7" id="KW-0801">TPQ</keyword>
<dbReference type="EMBL" id="NMUH01015800">
    <property type="protein sequence ID" value="MQM23311.1"/>
    <property type="molecule type" value="Genomic_DNA"/>
</dbReference>
<dbReference type="OrthoDB" id="5379943at2759"/>
<evidence type="ECO:0000313" key="16">
    <source>
        <dbReference type="Proteomes" id="UP000652761"/>
    </source>
</evidence>
<evidence type="ECO:0000259" key="13">
    <source>
        <dbReference type="Pfam" id="PF02727"/>
    </source>
</evidence>